<organism evidence="1 2">
    <name type="scientific">Vanilla planifolia</name>
    <name type="common">Vanilla</name>
    <dbReference type="NCBI Taxonomy" id="51239"/>
    <lineage>
        <taxon>Eukaryota</taxon>
        <taxon>Viridiplantae</taxon>
        <taxon>Streptophyta</taxon>
        <taxon>Embryophyta</taxon>
        <taxon>Tracheophyta</taxon>
        <taxon>Spermatophyta</taxon>
        <taxon>Magnoliopsida</taxon>
        <taxon>Liliopsida</taxon>
        <taxon>Asparagales</taxon>
        <taxon>Orchidaceae</taxon>
        <taxon>Vanilloideae</taxon>
        <taxon>Vanilleae</taxon>
        <taxon>Vanilla</taxon>
    </lineage>
</organism>
<dbReference type="AlphaFoldDB" id="A0A835VBS8"/>
<proteinExistence type="predicted"/>
<protein>
    <submittedName>
        <fullName evidence="1">Uncharacterized protein</fullName>
    </submittedName>
</protein>
<dbReference type="EMBL" id="JADCNM010000003">
    <property type="protein sequence ID" value="KAG0490496.1"/>
    <property type="molecule type" value="Genomic_DNA"/>
</dbReference>
<sequence>MVTSPTVLTEGRFCGVAFSRRQMYIKQKYKMEKKEELVVEISKEIVIDKKMWEVAEKEVDEMESLSMGQNYDFVFTQ</sequence>
<reference evidence="1 2" key="1">
    <citation type="journal article" date="2020" name="Nat. Food">
        <title>A phased Vanilla planifolia genome enables genetic improvement of flavour and production.</title>
        <authorList>
            <person name="Hasing T."/>
            <person name="Tang H."/>
            <person name="Brym M."/>
            <person name="Khazi F."/>
            <person name="Huang T."/>
            <person name="Chambers A.H."/>
        </authorList>
    </citation>
    <scope>NUCLEOTIDE SEQUENCE [LARGE SCALE GENOMIC DNA]</scope>
    <source>
        <tissue evidence="1">Leaf</tissue>
    </source>
</reference>
<evidence type="ECO:0000313" key="2">
    <source>
        <dbReference type="Proteomes" id="UP000639772"/>
    </source>
</evidence>
<dbReference type="Proteomes" id="UP000639772">
    <property type="component" value="Chromosome 3"/>
</dbReference>
<comment type="caution">
    <text evidence="1">The sequence shown here is derived from an EMBL/GenBank/DDBJ whole genome shotgun (WGS) entry which is preliminary data.</text>
</comment>
<evidence type="ECO:0000313" key="1">
    <source>
        <dbReference type="EMBL" id="KAG0490496.1"/>
    </source>
</evidence>
<accession>A0A835VBS8</accession>
<name>A0A835VBS8_VANPL</name>
<gene>
    <name evidence="1" type="ORF">HPP92_007359</name>
</gene>